<feature type="signal peptide" evidence="1">
    <location>
        <begin position="1"/>
        <end position="23"/>
    </location>
</feature>
<accession>K0XDD5</accession>
<feature type="chain" id="PRO_5003841255" description="Polymorphic outer membrane protein" evidence="1">
    <location>
        <begin position="24"/>
        <end position="540"/>
    </location>
</feature>
<dbReference type="HOGENOM" id="CLU_516455_0_0_10"/>
<gene>
    <name evidence="2" type="ORF">HMPREF9448_00034</name>
</gene>
<dbReference type="NCBIfam" id="NF041518">
    <property type="entry name" value="choice_anch_Q"/>
    <property type="match status" value="1"/>
</dbReference>
<dbReference type="InterPro" id="IPR011050">
    <property type="entry name" value="Pectin_lyase_fold/virulence"/>
</dbReference>
<sequence length="540" mass="57143">MKKPITLVRAALVAAVCSLSVHADKVYYVEPDGNNPEGMTVDAVYTKIGTAINNVTADEPVTIYLKPGHVFSENNMNTNTNRIDLTIIGENTTINANAAQRILRTEAARLVLKGITFTGVKNYSSMGGVLYFAGNSGAASELVIDSCVFDSNTLTEGAEGGAAIATGTNAMNVIITNSVFKNNQAGKYSSTMSGAVIRFQGKDGNFVVENSTFHNNAVNSNNGATAIGFDNGSNVKARLVNNTFYNNTTTGVPSGSVPNILIKGSSNTVAVANNTFYFDLREETDETESGADMMKDVYRRTSAVNIAETGDNALHFVNNVVVGLRSAVITPAATGRTIVCQNNYCVVLEPHGFVSELADGENGNVLSTARVANIGDPVVEDIDNLTAMLSSAGLVAELSDDNFVPYLAMEKTSPLVNAGANEYLVAEENIVPEFDVVGTTREDGYVDIGAYEYVDDDDPTGIAGNELSDELTVYVQAGNVVVENHTDAAFEVRLVQIDGRQVAAMKVQQTAVIDGSALPHGVLLVVANNGTSQITKKVIL</sequence>
<evidence type="ECO:0008006" key="4">
    <source>
        <dbReference type="Google" id="ProtNLM"/>
    </source>
</evidence>
<dbReference type="SUPFAM" id="SSF51126">
    <property type="entry name" value="Pectin lyase-like"/>
    <property type="match status" value="1"/>
</dbReference>
<dbReference type="GeneID" id="77847413"/>
<dbReference type="STRING" id="742726.HMPREF9448_00034"/>
<reference evidence="2 3" key="1">
    <citation type="submission" date="2012-08" db="EMBL/GenBank/DDBJ databases">
        <title>The Genome Sequence of Barnesiella intestinihominis YIT 11860.</title>
        <authorList>
            <consortium name="The Broad Institute Genome Sequencing Platform"/>
            <person name="Earl A."/>
            <person name="Ward D."/>
            <person name="Feldgarden M."/>
            <person name="Gevers D."/>
            <person name="Morotomi M."/>
            <person name="Walker B."/>
            <person name="Young S.K."/>
            <person name="Zeng Q."/>
            <person name="Gargeya S."/>
            <person name="Fitzgerald M."/>
            <person name="Haas B."/>
            <person name="Abouelleil A."/>
            <person name="Alvarado L."/>
            <person name="Arachchi H.M."/>
            <person name="Berlin A.M."/>
            <person name="Chapman S.B."/>
            <person name="Goldberg J."/>
            <person name="Griggs A."/>
            <person name="Gujja S."/>
            <person name="Hansen M."/>
            <person name="Howarth C."/>
            <person name="Imamovic A."/>
            <person name="Larimer J."/>
            <person name="McCowen C."/>
            <person name="Montmayeur A."/>
            <person name="Murphy C."/>
            <person name="Neiman D."/>
            <person name="Pearson M."/>
            <person name="Priest M."/>
            <person name="Roberts A."/>
            <person name="Saif S."/>
            <person name="Shea T."/>
            <person name="Sisk P."/>
            <person name="Sykes S."/>
            <person name="Wortman J."/>
            <person name="Nusbaum C."/>
            <person name="Birren B."/>
        </authorList>
    </citation>
    <scope>NUCLEOTIDE SEQUENCE [LARGE SCALE GENOMIC DNA]</scope>
    <source>
        <strain evidence="2 3">YIT 11860</strain>
    </source>
</reference>
<dbReference type="OrthoDB" id="1090292at2"/>
<dbReference type="EMBL" id="ADLE01000001">
    <property type="protein sequence ID" value="EJZ65864.1"/>
    <property type="molecule type" value="Genomic_DNA"/>
</dbReference>
<protein>
    <recommendedName>
        <fullName evidence="4">Polymorphic outer membrane protein</fullName>
    </recommendedName>
</protein>
<organism evidence="2 3">
    <name type="scientific">Barnesiella intestinihominis YIT 11860</name>
    <dbReference type="NCBI Taxonomy" id="742726"/>
    <lineage>
        <taxon>Bacteria</taxon>
        <taxon>Pseudomonadati</taxon>
        <taxon>Bacteroidota</taxon>
        <taxon>Bacteroidia</taxon>
        <taxon>Bacteroidales</taxon>
        <taxon>Barnesiellaceae</taxon>
        <taxon>Barnesiella</taxon>
    </lineage>
</organism>
<dbReference type="Gene3D" id="2.160.20.10">
    <property type="entry name" value="Single-stranded right-handed beta-helix, Pectin lyase-like"/>
    <property type="match status" value="1"/>
</dbReference>
<evidence type="ECO:0000256" key="1">
    <source>
        <dbReference type="SAM" id="SignalP"/>
    </source>
</evidence>
<evidence type="ECO:0000313" key="3">
    <source>
        <dbReference type="Proteomes" id="UP000006044"/>
    </source>
</evidence>
<dbReference type="AlphaFoldDB" id="K0XDD5"/>
<evidence type="ECO:0000313" key="2">
    <source>
        <dbReference type="EMBL" id="EJZ65864.1"/>
    </source>
</evidence>
<name>K0XDD5_9BACT</name>
<dbReference type="RefSeq" id="WP_008860668.1">
    <property type="nucleotide sequence ID" value="NZ_JH815203.1"/>
</dbReference>
<comment type="caution">
    <text evidence="2">The sequence shown here is derived from an EMBL/GenBank/DDBJ whole genome shotgun (WGS) entry which is preliminary data.</text>
</comment>
<proteinExistence type="predicted"/>
<dbReference type="InterPro" id="IPR059226">
    <property type="entry name" value="Choice_anch_Q_dom"/>
</dbReference>
<keyword evidence="3" id="KW-1185">Reference proteome</keyword>
<dbReference type="InterPro" id="IPR012334">
    <property type="entry name" value="Pectin_lyas_fold"/>
</dbReference>
<dbReference type="Proteomes" id="UP000006044">
    <property type="component" value="Unassembled WGS sequence"/>
</dbReference>
<keyword evidence="1" id="KW-0732">Signal</keyword>